<proteinExistence type="predicted"/>
<organism evidence="1">
    <name type="scientific">Leptospira ellisii</name>
    <dbReference type="NCBI Taxonomy" id="2023197"/>
    <lineage>
        <taxon>Bacteria</taxon>
        <taxon>Pseudomonadati</taxon>
        <taxon>Spirochaetota</taxon>
        <taxon>Spirochaetia</taxon>
        <taxon>Leptospirales</taxon>
        <taxon>Leptospiraceae</taxon>
        <taxon>Leptospira</taxon>
    </lineage>
</organism>
<gene>
    <name evidence="1" type="ORF">CH379_08250</name>
</gene>
<protein>
    <submittedName>
        <fullName evidence="1">Uncharacterized protein</fullName>
    </submittedName>
</protein>
<dbReference type="EMBL" id="NPEF01000066">
    <property type="protein sequence ID" value="PJZ93371.1"/>
    <property type="molecule type" value="Genomic_DNA"/>
</dbReference>
<dbReference type="AlphaFoldDB" id="A0A2N0BPH6"/>
<evidence type="ECO:0000313" key="1">
    <source>
        <dbReference type="EMBL" id="PJZ93371.1"/>
    </source>
</evidence>
<accession>A0A2N0BA11</accession>
<name>A0A2N0BPH6_9LEPT</name>
<sequence>MRGEPIVVDKPFSDFVWELHRRIPWYDKTLFVYRDDVGTLTRKRCIWRDKFFPVYLLRVGTPAISFRRSSHIKTKNRENDRWK</sequence>
<reference evidence="1" key="1">
    <citation type="submission" date="2017-07" db="EMBL/GenBank/DDBJ databases">
        <title>Leptospira spp. isolated from tropical soils.</title>
        <authorList>
            <person name="Thibeaux R."/>
            <person name="Iraola G."/>
            <person name="Ferres I."/>
            <person name="Bierque E."/>
            <person name="Girault D."/>
            <person name="Soupe-Gilbert M.-E."/>
            <person name="Picardeau M."/>
            <person name="Goarant C."/>
        </authorList>
    </citation>
    <scope>NUCLEOTIDE SEQUENCE [LARGE SCALE GENOMIC DNA]</scope>
    <source>
        <strain evidence="1">ATI7-C-A5</strain>
    </source>
</reference>
<accession>A0A2N0BPH6</accession>
<comment type="caution">
    <text evidence="1">The sequence shown here is derived from an EMBL/GenBank/DDBJ whole genome shotgun (WGS) entry which is preliminary data.</text>
</comment>